<dbReference type="STRING" id="4795.A0A225WZZ4"/>
<feature type="compositionally biased region" description="Polar residues" evidence="2">
    <location>
        <begin position="47"/>
        <end position="56"/>
    </location>
</feature>
<feature type="compositionally biased region" description="Low complexity" evidence="2">
    <location>
        <begin position="28"/>
        <end position="46"/>
    </location>
</feature>
<feature type="region of interest" description="Disordered" evidence="2">
    <location>
        <begin position="446"/>
        <end position="467"/>
    </location>
</feature>
<dbReference type="EMBL" id="NBNE01000074">
    <property type="protein sequence ID" value="OWZ23276.1"/>
    <property type="molecule type" value="Genomic_DNA"/>
</dbReference>
<sequence length="493" mass="55691">MDTRAKWGRGAAGGGGLRRPGATSALPTASNSSRTSTATTHPRTTSIGAQQTSNQAAERGGNARKNVLREPEASTSRWREMRQAIRTKATLETAENRPVNAKIADLCPEDREKVAKMIRRIVEVGTLHEEAEREFQRQKEVLQAEVKELRQQVRQDAEEINELSDGLRSARRKAEAFEERVVVLEESIDSETRTRLEAEQTLDLLKLEVDKLRALVQRQQSEMVRKSKDQQKQFDAELEQVKEDLKEAQELLLKERNERLLDKQKALDQRLERTAAAGEEKLDKLHALLVQQQHEMQLTTKEQQEDMLQKLNEQQERFDSEVNHLQQELQSAQEKLQQERKSRAVEQERSVADTVQKLAIEAPIKKIEAPMIQVEQVTVAPNVPATVAPADQPEPFPTDIQGDIAIFEEVKDLYAEDLFASRRWGGTLSANSVRPAGQFDSAWLLNNQDPPGFPENPSSSLASALSPQELSVQEAIERDMEALLRSEALDTLR</sequence>
<proteinExistence type="predicted"/>
<feature type="region of interest" description="Disordered" evidence="2">
    <location>
        <begin position="1"/>
        <end position="78"/>
    </location>
</feature>
<feature type="coiled-coil region" evidence="1">
    <location>
        <begin position="294"/>
        <end position="349"/>
    </location>
</feature>
<keyword evidence="1" id="KW-0175">Coiled coil</keyword>
<dbReference type="AlphaFoldDB" id="A0A225WZZ4"/>
<evidence type="ECO:0000313" key="4">
    <source>
        <dbReference type="Proteomes" id="UP000198211"/>
    </source>
</evidence>
<gene>
    <name evidence="3" type="ORF">PHMEG_0001862</name>
</gene>
<accession>A0A225WZZ4</accession>
<evidence type="ECO:0000256" key="1">
    <source>
        <dbReference type="SAM" id="Coils"/>
    </source>
</evidence>
<dbReference type="Proteomes" id="UP000198211">
    <property type="component" value="Unassembled WGS sequence"/>
</dbReference>
<comment type="caution">
    <text evidence="3">The sequence shown here is derived from an EMBL/GenBank/DDBJ whole genome shotgun (WGS) entry which is preliminary data.</text>
</comment>
<evidence type="ECO:0000256" key="2">
    <source>
        <dbReference type="SAM" id="MobiDB-lite"/>
    </source>
</evidence>
<feature type="compositionally biased region" description="Low complexity" evidence="2">
    <location>
        <begin position="457"/>
        <end position="467"/>
    </location>
</feature>
<reference evidence="4" key="1">
    <citation type="submission" date="2017-03" db="EMBL/GenBank/DDBJ databases">
        <title>Phytopthora megakarya and P. palmivora, two closely related causual agents of cacao black pod achieved similar genome size and gene model numbers by different mechanisms.</title>
        <authorList>
            <person name="Ali S."/>
            <person name="Shao J."/>
            <person name="Larry D.J."/>
            <person name="Kronmiller B."/>
            <person name="Shen D."/>
            <person name="Strem M.D."/>
            <person name="Melnick R.L."/>
            <person name="Guiltinan M.J."/>
            <person name="Tyler B.M."/>
            <person name="Meinhardt L.W."/>
            <person name="Bailey B.A."/>
        </authorList>
    </citation>
    <scope>NUCLEOTIDE SEQUENCE [LARGE SCALE GENOMIC DNA]</scope>
    <source>
        <strain evidence="4">zdho120</strain>
    </source>
</reference>
<organism evidence="3 4">
    <name type="scientific">Phytophthora megakarya</name>
    <dbReference type="NCBI Taxonomy" id="4795"/>
    <lineage>
        <taxon>Eukaryota</taxon>
        <taxon>Sar</taxon>
        <taxon>Stramenopiles</taxon>
        <taxon>Oomycota</taxon>
        <taxon>Peronosporomycetes</taxon>
        <taxon>Peronosporales</taxon>
        <taxon>Peronosporaceae</taxon>
        <taxon>Phytophthora</taxon>
    </lineage>
</organism>
<protein>
    <submittedName>
        <fullName evidence="3">Nucleoprotein TPR</fullName>
    </submittedName>
</protein>
<name>A0A225WZZ4_9STRA</name>
<keyword evidence="4" id="KW-1185">Reference proteome</keyword>
<feature type="compositionally biased region" description="Basic and acidic residues" evidence="2">
    <location>
        <begin position="67"/>
        <end position="78"/>
    </location>
</feature>
<feature type="coiled-coil region" evidence="1">
    <location>
        <begin position="128"/>
        <end position="258"/>
    </location>
</feature>
<evidence type="ECO:0000313" key="3">
    <source>
        <dbReference type="EMBL" id="OWZ23276.1"/>
    </source>
</evidence>
<dbReference type="OrthoDB" id="127656at2759"/>